<protein>
    <recommendedName>
        <fullName evidence="1">DNA topoisomerase type IA zn finger domain-containing protein</fullName>
    </recommendedName>
</protein>
<dbReference type="Proteomes" id="UP000230108">
    <property type="component" value="Unassembled WGS sequence"/>
</dbReference>
<gene>
    <name evidence="2" type="ORF">COY90_00520</name>
</gene>
<name>A0A2M7QF30_9BACT</name>
<evidence type="ECO:0000313" key="2">
    <source>
        <dbReference type="EMBL" id="PIY69458.1"/>
    </source>
</evidence>
<dbReference type="GO" id="GO:0005694">
    <property type="term" value="C:chromosome"/>
    <property type="evidence" value="ECO:0007669"/>
    <property type="project" value="InterPro"/>
</dbReference>
<accession>A0A2M7QF30</accession>
<dbReference type="InterPro" id="IPR013498">
    <property type="entry name" value="Topo_IA_Znf"/>
</dbReference>
<comment type="caution">
    <text evidence="2">The sequence shown here is derived from an EMBL/GenBank/DDBJ whole genome shotgun (WGS) entry which is preliminary data.</text>
</comment>
<reference evidence="3" key="1">
    <citation type="submission" date="2017-09" db="EMBL/GenBank/DDBJ databases">
        <title>Depth-based differentiation of microbial function through sediment-hosted aquifers and enrichment of novel symbionts in the deep terrestrial subsurface.</title>
        <authorList>
            <person name="Probst A.J."/>
            <person name="Ladd B."/>
            <person name="Jarett J.K."/>
            <person name="Geller-Mcgrath D.E."/>
            <person name="Sieber C.M.K."/>
            <person name="Emerson J.B."/>
            <person name="Anantharaman K."/>
            <person name="Thomas B.C."/>
            <person name="Malmstrom R."/>
            <person name="Stieglmeier M."/>
            <person name="Klingl A."/>
            <person name="Woyke T."/>
            <person name="Ryan C.M."/>
            <person name="Banfield J.F."/>
        </authorList>
    </citation>
    <scope>NUCLEOTIDE SEQUENCE [LARGE SCALE GENOMIC DNA]</scope>
</reference>
<evidence type="ECO:0000313" key="3">
    <source>
        <dbReference type="Proteomes" id="UP000230108"/>
    </source>
</evidence>
<evidence type="ECO:0000259" key="1">
    <source>
        <dbReference type="Pfam" id="PF01396"/>
    </source>
</evidence>
<organism evidence="2 3">
    <name type="scientific">Candidatus Roizmanbacteria bacterium CG_4_10_14_0_8_um_filter_39_9</name>
    <dbReference type="NCBI Taxonomy" id="1974829"/>
    <lineage>
        <taxon>Bacteria</taxon>
        <taxon>Candidatus Roizmaniibacteriota</taxon>
    </lineage>
</organism>
<dbReference type="GO" id="GO:0006265">
    <property type="term" value="P:DNA topological change"/>
    <property type="evidence" value="ECO:0007669"/>
    <property type="project" value="InterPro"/>
</dbReference>
<dbReference type="GO" id="GO:0003677">
    <property type="term" value="F:DNA binding"/>
    <property type="evidence" value="ECO:0007669"/>
    <property type="project" value="InterPro"/>
</dbReference>
<dbReference type="Pfam" id="PF01396">
    <property type="entry name" value="Zn_ribbon_Top1"/>
    <property type="match status" value="3"/>
</dbReference>
<feature type="domain" description="DNA topoisomerase type IA zn finger" evidence="1">
    <location>
        <begin position="58"/>
        <end position="77"/>
    </location>
</feature>
<dbReference type="AlphaFoldDB" id="A0A2M7QF30"/>
<dbReference type="EMBL" id="PFLF01000014">
    <property type="protein sequence ID" value="PIY69458.1"/>
    <property type="molecule type" value="Genomic_DNA"/>
</dbReference>
<feature type="domain" description="DNA topoisomerase type IA zn finger" evidence="1">
    <location>
        <begin position="5"/>
        <end position="14"/>
    </location>
</feature>
<dbReference type="GO" id="GO:0003916">
    <property type="term" value="F:DNA topoisomerase activity"/>
    <property type="evidence" value="ECO:0007669"/>
    <property type="project" value="InterPro"/>
</dbReference>
<feature type="domain" description="DNA topoisomerase type IA zn finger" evidence="1">
    <location>
        <begin position="112"/>
        <end position="129"/>
    </location>
</feature>
<proteinExistence type="predicted"/>
<sequence length="157" mass="17888">MEDANKCPKCGAALSEIVTTKSGKRLQRCSTGVWNRDTNTTEGCDFIKWLPYEPETLDEKCPKCGAPLLITMTRFNKKMKKCSTNSWDPKTKTASGCDFFEWIKPKVEELDEVCPKCQNHLVKMETASGKRMKKCSTSGWDKENHMATGCDYIEWLK</sequence>